<gene>
    <name evidence="1" type="ORF">J2I47_21215</name>
</gene>
<evidence type="ECO:0000313" key="2">
    <source>
        <dbReference type="Proteomes" id="UP000664034"/>
    </source>
</evidence>
<dbReference type="EMBL" id="JAFMYV010000012">
    <property type="protein sequence ID" value="MBO0939088.1"/>
    <property type="molecule type" value="Genomic_DNA"/>
</dbReference>
<accession>A0A939GJR6</accession>
<reference evidence="1" key="1">
    <citation type="submission" date="2021-03" db="EMBL/GenBank/DDBJ databases">
        <title>Fibrella sp. HMF5335 genome sequencing and assembly.</title>
        <authorList>
            <person name="Kang H."/>
            <person name="Kim H."/>
            <person name="Bae S."/>
            <person name="Joh K."/>
        </authorList>
    </citation>
    <scope>NUCLEOTIDE SEQUENCE</scope>
    <source>
        <strain evidence="1">HMF5335</strain>
    </source>
</reference>
<protein>
    <recommendedName>
        <fullName evidence="3">DUF1579 domain-containing protein</fullName>
    </recommendedName>
</protein>
<evidence type="ECO:0008006" key="3">
    <source>
        <dbReference type="Google" id="ProtNLM"/>
    </source>
</evidence>
<organism evidence="1 2">
    <name type="scientific">Fibrella rubiginis</name>
    <dbReference type="NCBI Taxonomy" id="2817060"/>
    <lineage>
        <taxon>Bacteria</taxon>
        <taxon>Pseudomonadati</taxon>
        <taxon>Bacteroidota</taxon>
        <taxon>Cytophagia</taxon>
        <taxon>Cytophagales</taxon>
        <taxon>Spirosomataceae</taxon>
        <taxon>Fibrella</taxon>
    </lineage>
</organism>
<comment type="caution">
    <text evidence="1">The sequence shown here is derived from an EMBL/GenBank/DDBJ whole genome shotgun (WGS) entry which is preliminary data.</text>
</comment>
<evidence type="ECO:0000313" key="1">
    <source>
        <dbReference type="EMBL" id="MBO0939088.1"/>
    </source>
</evidence>
<dbReference type="Proteomes" id="UP000664034">
    <property type="component" value="Unassembled WGS sequence"/>
</dbReference>
<sequence>MHKAQIPNPALRELSQLVGEWKTVGTHPSLPNKTLTGKSSFSWIEGGAFLRWYSEMDEDGFPAGIAIFGSDDATGAQFMLYFDERKISRKYEVAIDNNVVRWWRNTPDFSQRYSLTITDNGKTIISKGELCDDGTTWKSDLNQTFTRIE</sequence>
<keyword evidence="2" id="KW-1185">Reference proteome</keyword>
<name>A0A939GJR6_9BACT</name>
<dbReference type="RefSeq" id="WP_207366622.1">
    <property type="nucleotide sequence ID" value="NZ_JAFMYV010000012.1"/>
</dbReference>
<dbReference type="AlphaFoldDB" id="A0A939GJR6"/>
<proteinExistence type="predicted"/>